<dbReference type="RefSeq" id="XP_038727385.1">
    <property type="nucleotide sequence ID" value="XM_038881807.1"/>
</dbReference>
<dbReference type="EMBL" id="RCSW01000035">
    <property type="protein sequence ID" value="KAF7921503.1"/>
    <property type="molecule type" value="Genomic_DNA"/>
</dbReference>
<dbReference type="Proteomes" id="UP000710849">
    <property type="component" value="Unassembled WGS sequence"/>
</dbReference>
<evidence type="ECO:0000313" key="2">
    <source>
        <dbReference type="Proteomes" id="UP000710849"/>
    </source>
</evidence>
<reference evidence="1 2" key="1">
    <citation type="journal article" date="2020" name="Genome Biol. Evol.">
        <title>Comparative genomics of Sclerotiniaceae.</title>
        <authorList>
            <person name="Valero Jimenez C.A."/>
            <person name="Steentjes M."/>
            <person name="Scholten O.E."/>
            <person name="Van Kan J.A.L."/>
        </authorList>
    </citation>
    <scope>NUCLEOTIDE SEQUENCE [LARGE SCALE GENOMIC DNA]</scope>
    <source>
        <strain evidence="1 2">MUCL 94</strain>
    </source>
</reference>
<dbReference type="AlphaFoldDB" id="A0A9P5LRB5"/>
<sequence>MASAIGEQEGVEWTESLLTSVAEISGARPRITIDDDERSTPTVNLVTKCFGAGYENLVLSMEES</sequence>
<proteinExistence type="predicted"/>
<accession>A0A9P5LRB5</accession>
<comment type="caution">
    <text evidence="1">The sequence shown here is derived from an EMBL/GenBank/DDBJ whole genome shotgun (WGS) entry which is preliminary data.</text>
</comment>
<protein>
    <submittedName>
        <fullName evidence="1">Uncharacterized protein</fullName>
    </submittedName>
</protein>
<evidence type="ECO:0000313" key="1">
    <source>
        <dbReference type="EMBL" id="KAF7921503.1"/>
    </source>
</evidence>
<keyword evidence="2" id="KW-1185">Reference proteome</keyword>
<name>A0A9P5LRB5_9HELO</name>
<organism evidence="1 2">
    <name type="scientific">Botrytis byssoidea</name>
    <dbReference type="NCBI Taxonomy" id="139641"/>
    <lineage>
        <taxon>Eukaryota</taxon>
        <taxon>Fungi</taxon>
        <taxon>Dikarya</taxon>
        <taxon>Ascomycota</taxon>
        <taxon>Pezizomycotina</taxon>
        <taxon>Leotiomycetes</taxon>
        <taxon>Helotiales</taxon>
        <taxon>Sclerotiniaceae</taxon>
        <taxon>Botrytis</taxon>
    </lineage>
</organism>
<gene>
    <name evidence="1" type="ORF">EAE97_011292</name>
</gene>
<dbReference type="GeneID" id="62154880"/>